<feature type="domain" description="MoaB/Mog" evidence="7">
    <location>
        <begin position="187"/>
        <end position="327"/>
    </location>
</feature>
<keyword evidence="9" id="KW-1185">Reference proteome</keyword>
<dbReference type="InterPro" id="IPR036425">
    <property type="entry name" value="MoaB/Mog-like_dom_sf"/>
</dbReference>
<evidence type="ECO:0000259" key="7">
    <source>
        <dbReference type="SMART" id="SM00852"/>
    </source>
</evidence>
<dbReference type="InterPro" id="IPR036135">
    <property type="entry name" value="MoeA_linker/N_sf"/>
</dbReference>
<dbReference type="InterPro" id="IPR024370">
    <property type="entry name" value="PBP_domain"/>
</dbReference>
<proteinExistence type="inferred from homology"/>
<gene>
    <name evidence="8" type="ORF">SAMN04488082_10818</name>
</gene>
<dbReference type="InterPro" id="IPR005110">
    <property type="entry name" value="MoeA_linker/N"/>
</dbReference>
<protein>
    <recommendedName>
        <fullName evidence="6">Molybdopterin molybdenumtransferase</fullName>
        <ecNumber evidence="6">2.10.1.1</ecNumber>
    </recommendedName>
</protein>
<keyword evidence="6" id="KW-0460">Magnesium</keyword>
<dbReference type="NCBIfam" id="NF011068">
    <property type="entry name" value="PRK14498.1"/>
    <property type="match status" value="1"/>
</dbReference>
<dbReference type="Gene3D" id="3.40.190.10">
    <property type="entry name" value="Periplasmic binding protein-like II"/>
    <property type="match status" value="1"/>
</dbReference>
<evidence type="ECO:0000256" key="5">
    <source>
        <dbReference type="ARBA" id="ARBA00047317"/>
    </source>
</evidence>
<dbReference type="Gene3D" id="2.170.190.11">
    <property type="entry name" value="Molybdopterin biosynthesis moea protein, domain 3"/>
    <property type="match status" value="1"/>
</dbReference>
<keyword evidence="4 6" id="KW-0501">Molybdenum cofactor biosynthesis</keyword>
<dbReference type="AlphaFoldDB" id="A0A1I3UKE7"/>
<comment type="catalytic activity">
    <reaction evidence="5">
        <text>adenylyl-molybdopterin + molybdate = Mo-molybdopterin + AMP + H(+)</text>
        <dbReference type="Rhea" id="RHEA:35047"/>
        <dbReference type="ChEBI" id="CHEBI:15378"/>
        <dbReference type="ChEBI" id="CHEBI:36264"/>
        <dbReference type="ChEBI" id="CHEBI:62727"/>
        <dbReference type="ChEBI" id="CHEBI:71302"/>
        <dbReference type="ChEBI" id="CHEBI:456215"/>
        <dbReference type="EC" id="2.10.1.1"/>
    </reaction>
</comment>
<dbReference type="InterPro" id="IPR005111">
    <property type="entry name" value="MoeA_C_domain_IV"/>
</dbReference>
<evidence type="ECO:0000313" key="9">
    <source>
        <dbReference type="Proteomes" id="UP000198635"/>
    </source>
</evidence>
<dbReference type="SUPFAM" id="SSF53218">
    <property type="entry name" value="Molybdenum cofactor biosynthesis proteins"/>
    <property type="match status" value="1"/>
</dbReference>
<dbReference type="Pfam" id="PF03454">
    <property type="entry name" value="MoeA_C"/>
    <property type="match status" value="1"/>
</dbReference>
<dbReference type="PANTHER" id="PTHR10192:SF16">
    <property type="entry name" value="MOLYBDOPTERIN MOLYBDENUMTRANSFERASE"/>
    <property type="match status" value="1"/>
</dbReference>
<dbReference type="Pfam" id="PF12727">
    <property type="entry name" value="PBP_like"/>
    <property type="match status" value="1"/>
</dbReference>
<dbReference type="Gene3D" id="3.40.980.10">
    <property type="entry name" value="MoaB/Mog-like domain"/>
    <property type="match status" value="1"/>
</dbReference>
<dbReference type="SUPFAM" id="SSF63882">
    <property type="entry name" value="MoeA N-terminal region -like"/>
    <property type="match status" value="1"/>
</dbReference>
<comment type="cofactor">
    <cofactor evidence="6">
        <name>Mg(2+)</name>
        <dbReference type="ChEBI" id="CHEBI:18420"/>
    </cofactor>
</comment>
<name>A0A1I3UKE7_9BACT</name>
<reference evidence="9" key="1">
    <citation type="submission" date="2016-10" db="EMBL/GenBank/DDBJ databases">
        <authorList>
            <person name="Varghese N."/>
            <person name="Submissions S."/>
        </authorList>
    </citation>
    <scope>NUCLEOTIDE SEQUENCE [LARGE SCALE GENOMIC DNA]</scope>
    <source>
        <strain evidence="9">DSM 5918</strain>
    </source>
</reference>
<dbReference type="SMART" id="SM00852">
    <property type="entry name" value="MoCF_biosynth"/>
    <property type="match status" value="1"/>
</dbReference>
<evidence type="ECO:0000256" key="3">
    <source>
        <dbReference type="ARBA" id="ARBA00010763"/>
    </source>
</evidence>
<dbReference type="InterPro" id="IPR001453">
    <property type="entry name" value="MoaB/Mog_dom"/>
</dbReference>
<dbReference type="SUPFAM" id="SSF63867">
    <property type="entry name" value="MoeA C-terminal domain-like"/>
    <property type="match status" value="1"/>
</dbReference>
<dbReference type="CDD" id="cd00887">
    <property type="entry name" value="MoeA"/>
    <property type="match status" value="1"/>
</dbReference>
<dbReference type="Gene3D" id="2.40.340.10">
    <property type="entry name" value="MoeA, C-terminal, domain IV"/>
    <property type="match status" value="1"/>
</dbReference>
<dbReference type="Pfam" id="PF03453">
    <property type="entry name" value="MoeA_N"/>
    <property type="match status" value="1"/>
</dbReference>
<dbReference type="SUPFAM" id="SSF53850">
    <property type="entry name" value="Periplasmic binding protein-like II"/>
    <property type="match status" value="1"/>
</dbReference>
<dbReference type="Gene3D" id="3.90.105.10">
    <property type="entry name" value="Molybdopterin biosynthesis moea protein, domain 2"/>
    <property type="match status" value="1"/>
</dbReference>
<comment type="pathway">
    <text evidence="2 6">Cofactor biosynthesis; molybdopterin biosynthesis.</text>
</comment>
<dbReference type="Proteomes" id="UP000198635">
    <property type="component" value="Unassembled WGS sequence"/>
</dbReference>
<keyword evidence="6" id="KW-0479">Metal-binding</keyword>
<comment type="function">
    <text evidence="1 6">Catalyzes the insertion of molybdate into adenylated molybdopterin with the concomitant release of AMP.</text>
</comment>
<dbReference type="Pfam" id="PF00994">
    <property type="entry name" value="MoCF_biosynth"/>
    <property type="match status" value="1"/>
</dbReference>
<dbReference type="InterPro" id="IPR036688">
    <property type="entry name" value="MoeA_C_domain_IV_sf"/>
</dbReference>
<sequence>MSGYSNLRKKMKKRNIYLKTVPVAEALCLAMDALDRDGLVGMETIPAHQACGRVTAQAVHAVCSSPTFHSAAMDGYALKAESTFAAREGRPVRLAKGSQCAPVNTGHPLPEGMDGVLMIEKAVRDTDDFIELETPVFPMQHVRRIGEDIVATELLLPQNRLLSPYDVGGLLSAGIWDVPVWEQLRMTFIPTGDEVLDFTTRPSPRPGQVIESNSQVFAGLAAAQGCLFTRVDPVPDNEDALTTAVREAVNGPSHVVVIGAGSSAGSKDFSRSIIESLGQVLVHGIDLMPGKPSILGIVGGKLIVGAPGYPVSAVVCFEELLIPLLSWLSRKTPPVRQLVDVELARKIPSKLGTEELVRLAIGRVGEKLVATPLGRGAGMLTTLIRAQGVTRIPVDSEGAEAASKVRAELLVPAAELDQTLVVVGSHDNILDVLGNELMGLTRPVRIASSHVGSMGGLTALKNRSALMAGTHLFDELSGDFNFPFFRKYLPGLNVACVNLAIRHQGLIVAKGNPLGISKVEDLARPEVRFINRQRGAGTRILLDYHLRQAGISSEQVNGYDKEEFTHMAVAVNVLTGTASCGLGIFAAANALGLDFVPLARERYDLAFLPEHADWKTEVALELIRSASFKERIEKLGGYETALTGRIMEPGQGLG</sequence>
<dbReference type="EMBL" id="FORX01000008">
    <property type="protein sequence ID" value="SFJ83382.1"/>
    <property type="molecule type" value="Genomic_DNA"/>
</dbReference>
<comment type="similarity">
    <text evidence="3 6">Belongs to the MoeA family.</text>
</comment>
<dbReference type="GO" id="GO:0005829">
    <property type="term" value="C:cytosol"/>
    <property type="evidence" value="ECO:0007669"/>
    <property type="project" value="TreeGrafter"/>
</dbReference>
<dbReference type="InterPro" id="IPR038987">
    <property type="entry name" value="MoeA-like"/>
</dbReference>
<dbReference type="PANTHER" id="PTHR10192">
    <property type="entry name" value="MOLYBDOPTERIN BIOSYNTHESIS PROTEIN"/>
    <property type="match status" value="1"/>
</dbReference>
<keyword evidence="6" id="KW-0808">Transferase</keyword>
<evidence type="ECO:0000256" key="2">
    <source>
        <dbReference type="ARBA" id="ARBA00005046"/>
    </source>
</evidence>
<dbReference type="GO" id="GO:0006777">
    <property type="term" value="P:Mo-molybdopterin cofactor biosynthetic process"/>
    <property type="evidence" value="ECO:0007669"/>
    <property type="project" value="UniProtKB-UniRule"/>
</dbReference>
<organism evidence="8 9">
    <name type="scientific">Desulfomicrobium apsheronum</name>
    <dbReference type="NCBI Taxonomy" id="52560"/>
    <lineage>
        <taxon>Bacteria</taxon>
        <taxon>Pseudomonadati</taxon>
        <taxon>Thermodesulfobacteriota</taxon>
        <taxon>Desulfovibrionia</taxon>
        <taxon>Desulfovibrionales</taxon>
        <taxon>Desulfomicrobiaceae</taxon>
        <taxon>Desulfomicrobium</taxon>
    </lineage>
</organism>
<dbReference type="EC" id="2.10.1.1" evidence="6"/>
<evidence type="ECO:0000256" key="4">
    <source>
        <dbReference type="ARBA" id="ARBA00023150"/>
    </source>
</evidence>
<accession>A0A1I3UKE7</accession>
<evidence type="ECO:0000313" key="8">
    <source>
        <dbReference type="EMBL" id="SFJ83382.1"/>
    </source>
</evidence>
<dbReference type="UniPathway" id="UPA00344"/>
<keyword evidence="6" id="KW-0500">Molybdenum</keyword>
<dbReference type="STRING" id="52560.SAMN04488082_10818"/>
<dbReference type="GO" id="GO:0061599">
    <property type="term" value="F:molybdopterin molybdotransferase activity"/>
    <property type="evidence" value="ECO:0007669"/>
    <property type="project" value="UniProtKB-UniRule"/>
</dbReference>
<evidence type="ECO:0000256" key="1">
    <source>
        <dbReference type="ARBA" id="ARBA00002901"/>
    </source>
</evidence>
<dbReference type="GO" id="GO:0046872">
    <property type="term" value="F:metal ion binding"/>
    <property type="evidence" value="ECO:0007669"/>
    <property type="project" value="UniProtKB-UniRule"/>
</dbReference>
<evidence type="ECO:0000256" key="6">
    <source>
        <dbReference type="RuleBase" id="RU365090"/>
    </source>
</evidence>